<name>A0A4Y8ANH5_9FLAO</name>
<dbReference type="Gene3D" id="1.25.40.10">
    <property type="entry name" value="Tetratricopeptide repeat domain"/>
    <property type="match status" value="1"/>
</dbReference>
<dbReference type="AlphaFoldDB" id="A0A4Y8ANH5"/>
<dbReference type="Proteomes" id="UP000298517">
    <property type="component" value="Unassembled WGS sequence"/>
</dbReference>
<keyword evidence="3" id="KW-1185">Reference proteome</keyword>
<sequence>MFLKWRGASAIEPLPVAEETFFVKEMNEKIQFLTNPENQLTYMVLVPKTENDTLQYNFRKLTQNEKTPSEYLKDNDFEKALEGYLKIKKIDSLDASLNENKFNSLGYKELRDKNYKQALHIFKINMELYPNSSNVYDSYADALKVSGDTLQAISYYKKSLAIDSGNRNAKRFVEKYDKKE</sequence>
<keyword evidence="1" id="KW-0802">TPR repeat</keyword>
<dbReference type="PROSITE" id="PS50005">
    <property type="entry name" value="TPR"/>
    <property type="match status" value="1"/>
</dbReference>
<dbReference type="SUPFAM" id="SSF48452">
    <property type="entry name" value="TPR-like"/>
    <property type="match status" value="1"/>
</dbReference>
<dbReference type="InterPro" id="IPR019734">
    <property type="entry name" value="TPR_rpt"/>
</dbReference>
<organism evidence="2 3">
    <name type="scientific">Gramella jeungdoensis</name>
    <dbReference type="NCBI Taxonomy" id="708091"/>
    <lineage>
        <taxon>Bacteria</taxon>
        <taxon>Pseudomonadati</taxon>
        <taxon>Bacteroidota</taxon>
        <taxon>Flavobacteriia</taxon>
        <taxon>Flavobacteriales</taxon>
        <taxon>Flavobacteriaceae</taxon>
        <taxon>Christiangramia</taxon>
    </lineage>
</organism>
<dbReference type="RefSeq" id="WP_134249311.1">
    <property type="nucleotide sequence ID" value="NZ_SNQI01000007.1"/>
</dbReference>
<gene>
    <name evidence="2" type="ORF">E2488_15420</name>
</gene>
<dbReference type="EMBL" id="SNQI01000007">
    <property type="protein sequence ID" value="TEW71856.1"/>
    <property type="molecule type" value="Genomic_DNA"/>
</dbReference>
<dbReference type="OrthoDB" id="9784036at2"/>
<feature type="repeat" description="TPR" evidence="1">
    <location>
        <begin position="99"/>
        <end position="132"/>
    </location>
</feature>
<comment type="caution">
    <text evidence="2">The sequence shown here is derived from an EMBL/GenBank/DDBJ whole genome shotgun (WGS) entry which is preliminary data.</text>
</comment>
<reference evidence="2 3" key="1">
    <citation type="journal article" date="2011" name="J. Microbiol.">
        <title>Gramella jeungdoensis sp. nov., isolated from a solar saltern in Korea.</title>
        <authorList>
            <person name="Joung Y."/>
            <person name="Kim H."/>
            <person name="Jang T."/>
            <person name="Ahn T.S."/>
            <person name="Joh K."/>
        </authorList>
    </citation>
    <scope>NUCLEOTIDE SEQUENCE [LARGE SCALE GENOMIC DNA]</scope>
    <source>
        <strain evidence="2 3">KCTC 23123</strain>
    </source>
</reference>
<evidence type="ECO:0000313" key="3">
    <source>
        <dbReference type="Proteomes" id="UP000298517"/>
    </source>
</evidence>
<accession>A0A4Y8ANH5</accession>
<dbReference type="InterPro" id="IPR011990">
    <property type="entry name" value="TPR-like_helical_dom_sf"/>
</dbReference>
<protein>
    <submittedName>
        <fullName evidence="2">Uncharacterized protein</fullName>
    </submittedName>
</protein>
<proteinExistence type="predicted"/>
<evidence type="ECO:0000256" key="1">
    <source>
        <dbReference type="PROSITE-ProRule" id="PRU00339"/>
    </source>
</evidence>
<evidence type="ECO:0000313" key="2">
    <source>
        <dbReference type="EMBL" id="TEW71856.1"/>
    </source>
</evidence>